<feature type="domain" description="tRNA-specific 2-thiouridylase MnmA-like C-terminal" evidence="10">
    <location>
        <begin position="293"/>
        <end position="357"/>
    </location>
</feature>
<dbReference type="InterPro" id="IPR046885">
    <property type="entry name" value="MnmA-like_C"/>
</dbReference>
<comment type="caution">
    <text evidence="9">Lacks conserved residue(s) required for the propagation of feature annotation.</text>
</comment>
<gene>
    <name evidence="9" type="primary">mnmA</name>
    <name evidence="12" type="ORF">COX08_04505</name>
</gene>
<evidence type="ECO:0000256" key="8">
    <source>
        <dbReference type="ARBA" id="ARBA00051542"/>
    </source>
</evidence>
<feature type="active site" description="Cysteine persulfide intermediate" evidence="9">
    <location>
        <position position="191"/>
    </location>
</feature>
<dbReference type="CDD" id="cd01998">
    <property type="entry name" value="MnmA_TRMU-like"/>
    <property type="match status" value="1"/>
</dbReference>
<dbReference type="InterPro" id="IPR023382">
    <property type="entry name" value="MnmA-like_central_sf"/>
</dbReference>
<evidence type="ECO:0000256" key="7">
    <source>
        <dbReference type="ARBA" id="ARBA00023157"/>
    </source>
</evidence>
<dbReference type="Gene3D" id="2.40.30.10">
    <property type="entry name" value="Translation factors"/>
    <property type="match status" value="1"/>
</dbReference>
<sequence length="358" mass="40753">MKTYNNTKVIIGLSGGVDSAVSAYLLKKQGYEVSAAYIQCWKEPGCRADQDRKDALKVALILGIPFQVLDFSREYKEKVLQYFYQEYKAGRTPNPDILCNSVIKFGLFYDWAIKSGFDYISTGHYAKIIDGCLAVPKDKKKDQTYFLYQILPDRLKHVLFPLGDYLKSEVRKIARENKLTIAEKPDSMGICFVGDINVPQFLKQKFGIKKGEVQLSDGTVIGEHDGHWLFTIGKRGKWKRINKIQNTKFKNDQLPKLYVIAIKPKENVVVVGERKQAERQEFNINNLILKDKNSLSNVFVRIRNTGELLSAKITLLDKDIWQVRLTKPEFGVSPGQSAVIYKKVKGNEYIILGGGIIQ</sequence>
<reference evidence="12 13" key="1">
    <citation type="submission" date="2017-09" db="EMBL/GenBank/DDBJ databases">
        <title>Depth-based differentiation of microbial function through sediment-hosted aquifers and enrichment of novel symbionts in the deep terrestrial subsurface.</title>
        <authorList>
            <person name="Probst A.J."/>
            <person name="Ladd B."/>
            <person name="Jarett J.K."/>
            <person name="Geller-Mcgrath D.E."/>
            <person name="Sieber C.M."/>
            <person name="Emerson J.B."/>
            <person name="Anantharaman K."/>
            <person name="Thomas B.C."/>
            <person name="Malmstrom R."/>
            <person name="Stieglmeier M."/>
            <person name="Klingl A."/>
            <person name="Woyke T."/>
            <person name="Ryan C.M."/>
            <person name="Banfield J.F."/>
        </authorList>
    </citation>
    <scope>NUCLEOTIDE SEQUENCE [LARGE SCALE GENOMIC DNA]</scope>
    <source>
        <strain evidence="12">CG23_combo_of_CG06-09_8_20_14_all_34_8</strain>
    </source>
</reference>
<feature type="region of interest" description="Interaction with tRNA" evidence="9">
    <location>
        <begin position="141"/>
        <end position="143"/>
    </location>
</feature>
<comment type="similarity">
    <text evidence="9">Belongs to the MnmA/TRMU family.</text>
</comment>
<keyword evidence="2 9" id="KW-0808">Transferase</keyword>
<evidence type="ECO:0000256" key="3">
    <source>
        <dbReference type="ARBA" id="ARBA00022694"/>
    </source>
</evidence>
<evidence type="ECO:0000259" key="10">
    <source>
        <dbReference type="Pfam" id="PF20258"/>
    </source>
</evidence>
<keyword evidence="6 9" id="KW-0694">RNA-binding</keyword>
<evidence type="ECO:0000256" key="4">
    <source>
        <dbReference type="ARBA" id="ARBA00022741"/>
    </source>
</evidence>
<dbReference type="InterPro" id="IPR014729">
    <property type="entry name" value="Rossmann-like_a/b/a_fold"/>
</dbReference>
<comment type="caution">
    <text evidence="12">The sequence shown here is derived from an EMBL/GenBank/DDBJ whole genome shotgun (WGS) entry which is preliminary data.</text>
</comment>
<dbReference type="Pfam" id="PF20259">
    <property type="entry name" value="tRNA_Me_trans_M"/>
    <property type="match status" value="1"/>
</dbReference>
<dbReference type="InterPro" id="IPR004506">
    <property type="entry name" value="MnmA-like"/>
</dbReference>
<feature type="binding site" evidence="9">
    <location>
        <begin position="12"/>
        <end position="19"/>
    </location>
    <ligand>
        <name>ATP</name>
        <dbReference type="ChEBI" id="CHEBI:30616"/>
    </ligand>
</feature>
<dbReference type="NCBIfam" id="TIGR00420">
    <property type="entry name" value="trmU"/>
    <property type="match status" value="1"/>
</dbReference>
<comment type="catalytic activity">
    <reaction evidence="8 9">
        <text>S-sulfanyl-L-cysteinyl-[protein] + uridine(34) in tRNA + AH2 + ATP = 2-thiouridine(34) in tRNA + L-cysteinyl-[protein] + A + AMP + diphosphate + H(+)</text>
        <dbReference type="Rhea" id="RHEA:47032"/>
        <dbReference type="Rhea" id="RHEA-COMP:10131"/>
        <dbReference type="Rhea" id="RHEA-COMP:11726"/>
        <dbReference type="Rhea" id="RHEA-COMP:11727"/>
        <dbReference type="Rhea" id="RHEA-COMP:11728"/>
        <dbReference type="ChEBI" id="CHEBI:13193"/>
        <dbReference type="ChEBI" id="CHEBI:15378"/>
        <dbReference type="ChEBI" id="CHEBI:17499"/>
        <dbReference type="ChEBI" id="CHEBI:29950"/>
        <dbReference type="ChEBI" id="CHEBI:30616"/>
        <dbReference type="ChEBI" id="CHEBI:33019"/>
        <dbReference type="ChEBI" id="CHEBI:61963"/>
        <dbReference type="ChEBI" id="CHEBI:65315"/>
        <dbReference type="ChEBI" id="CHEBI:87170"/>
        <dbReference type="ChEBI" id="CHEBI:456215"/>
        <dbReference type="EC" id="2.8.1.13"/>
    </reaction>
</comment>
<dbReference type="Gene3D" id="2.30.30.280">
    <property type="entry name" value="Adenine nucleotide alpha hydrolases-like domains"/>
    <property type="match status" value="1"/>
</dbReference>
<dbReference type="EC" id="2.8.1.13" evidence="9"/>
<name>A0A2H0B537_9BACT</name>
<evidence type="ECO:0000259" key="11">
    <source>
        <dbReference type="Pfam" id="PF20259"/>
    </source>
</evidence>
<feature type="region of interest" description="Interaction with target base in tRNA" evidence="9">
    <location>
        <begin position="94"/>
        <end position="96"/>
    </location>
</feature>
<dbReference type="InterPro" id="IPR046884">
    <property type="entry name" value="MnmA-like_central"/>
</dbReference>
<dbReference type="Pfam" id="PF20258">
    <property type="entry name" value="tRNA_Me_trans_C"/>
    <property type="match status" value="1"/>
</dbReference>
<dbReference type="GO" id="GO:0103016">
    <property type="term" value="F:tRNA-uridine 2-sulfurtransferase activity"/>
    <property type="evidence" value="ECO:0007669"/>
    <property type="project" value="UniProtKB-EC"/>
</dbReference>
<dbReference type="GO" id="GO:0000049">
    <property type="term" value="F:tRNA binding"/>
    <property type="evidence" value="ECO:0007669"/>
    <property type="project" value="UniProtKB-KW"/>
</dbReference>
<feature type="domain" description="tRNA-specific 2-thiouridylase MnmA-like central" evidence="11">
    <location>
        <begin position="200"/>
        <end position="273"/>
    </location>
</feature>
<accession>A0A2H0B537</accession>
<evidence type="ECO:0000313" key="13">
    <source>
        <dbReference type="Proteomes" id="UP000229459"/>
    </source>
</evidence>
<comment type="function">
    <text evidence="9">Catalyzes the 2-thiolation of uridine at the wobble position (U34) of tRNA, leading to the formation of s(2)U34.</text>
</comment>
<evidence type="ECO:0000256" key="1">
    <source>
        <dbReference type="ARBA" id="ARBA00022555"/>
    </source>
</evidence>
<keyword evidence="4 9" id="KW-0547">Nucleotide-binding</keyword>
<evidence type="ECO:0000256" key="9">
    <source>
        <dbReference type="HAMAP-Rule" id="MF_00144"/>
    </source>
</evidence>
<dbReference type="Gene3D" id="3.40.50.620">
    <property type="entry name" value="HUPs"/>
    <property type="match status" value="1"/>
</dbReference>
<evidence type="ECO:0000256" key="6">
    <source>
        <dbReference type="ARBA" id="ARBA00022884"/>
    </source>
</evidence>
<dbReference type="SUPFAM" id="SSF52402">
    <property type="entry name" value="Adenine nucleotide alpha hydrolases-like"/>
    <property type="match status" value="1"/>
</dbReference>
<keyword evidence="5 9" id="KW-0067">ATP-binding</keyword>
<keyword evidence="1 9" id="KW-0820">tRNA-binding</keyword>
<protein>
    <recommendedName>
        <fullName evidence="9">tRNA-specific 2-thiouridylase MnmA</fullName>
        <ecNumber evidence="9">2.8.1.13</ecNumber>
    </recommendedName>
</protein>
<dbReference type="Pfam" id="PF03054">
    <property type="entry name" value="tRNA_Me_trans"/>
    <property type="match status" value="1"/>
</dbReference>
<dbReference type="EMBL" id="PCSR01000106">
    <property type="protein sequence ID" value="PIP52793.1"/>
    <property type="molecule type" value="Genomic_DNA"/>
</dbReference>
<keyword evidence="7" id="KW-1015">Disulfide bond</keyword>
<keyword evidence="3 9" id="KW-0819">tRNA processing</keyword>
<proteinExistence type="inferred from homology"/>
<evidence type="ECO:0000313" key="12">
    <source>
        <dbReference type="EMBL" id="PIP52793.1"/>
    </source>
</evidence>
<feature type="binding site" evidence="9">
    <location>
        <position position="38"/>
    </location>
    <ligand>
        <name>ATP</name>
        <dbReference type="ChEBI" id="CHEBI:30616"/>
    </ligand>
</feature>
<feature type="binding site" evidence="9">
    <location>
        <position position="123"/>
    </location>
    <ligand>
        <name>ATP</name>
        <dbReference type="ChEBI" id="CHEBI:30616"/>
    </ligand>
</feature>
<dbReference type="AlphaFoldDB" id="A0A2H0B537"/>
<feature type="site" description="Interaction with tRNA" evidence="9">
    <location>
        <position position="336"/>
    </location>
</feature>
<dbReference type="GO" id="GO:0002143">
    <property type="term" value="P:tRNA wobble position uridine thiolation"/>
    <property type="evidence" value="ECO:0007669"/>
    <property type="project" value="TreeGrafter"/>
</dbReference>
<dbReference type="PANTHER" id="PTHR11933:SF5">
    <property type="entry name" value="MITOCHONDRIAL TRNA-SPECIFIC 2-THIOURIDYLASE 1"/>
    <property type="match status" value="1"/>
</dbReference>
<dbReference type="HAMAP" id="MF_00144">
    <property type="entry name" value="tRNA_thiouridyl_MnmA"/>
    <property type="match status" value="1"/>
</dbReference>
<evidence type="ECO:0000256" key="2">
    <source>
        <dbReference type="ARBA" id="ARBA00022679"/>
    </source>
</evidence>
<organism evidence="12 13">
    <name type="scientific">Candidatus Beckwithbacteria bacterium CG23_combo_of_CG06-09_8_20_14_all_34_8</name>
    <dbReference type="NCBI Taxonomy" id="1974497"/>
    <lineage>
        <taxon>Bacteria</taxon>
        <taxon>Candidatus Beckwithiibacteriota</taxon>
    </lineage>
</organism>
<feature type="active site" description="Nucleophile" evidence="9">
    <location>
        <position position="99"/>
    </location>
</feature>
<dbReference type="PANTHER" id="PTHR11933">
    <property type="entry name" value="TRNA 5-METHYLAMINOMETHYL-2-THIOURIDYLATE -METHYLTRANSFERASE"/>
    <property type="match status" value="1"/>
</dbReference>
<comment type="subcellular location">
    <subcellularLocation>
        <location evidence="9">Cytoplasm</location>
    </subcellularLocation>
</comment>
<dbReference type="Proteomes" id="UP000229459">
    <property type="component" value="Unassembled WGS sequence"/>
</dbReference>
<dbReference type="NCBIfam" id="NF001138">
    <property type="entry name" value="PRK00143.1"/>
    <property type="match status" value="1"/>
</dbReference>
<evidence type="ECO:0000256" key="5">
    <source>
        <dbReference type="ARBA" id="ARBA00022840"/>
    </source>
</evidence>
<keyword evidence="9" id="KW-0963">Cytoplasm</keyword>
<feature type="site" description="Interaction with tRNA" evidence="9">
    <location>
        <position position="124"/>
    </location>
</feature>
<dbReference type="GO" id="GO:0005524">
    <property type="term" value="F:ATP binding"/>
    <property type="evidence" value="ECO:0007669"/>
    <property type="project" value="UniProtKB-KW"/>
</dbReference>
<dbReference type="GO" id="GO:0005737">
    <property type="term" value="C:cytoplasm"/>
    <property type="evidence" value="ECO:0007669"/>
    <property type="project" value="UniProtKB-SubCell"/>
</dbReference>